<dbReference type="InterPro" id="IPR008979">
    <property type="entry name" value="Galactose-bd-like_sf"/>
</dbReference>
<protein>
    <submittedName>
        <fullName evidence="3">9-O-acetylesterase</fullName>
    </submittedName>
</protein>
<reference evidence="3 4" key="1">
    <citation type="submission" date="2019-07" db="EMBL/GenBank/DDBJ databases">
        <title>Whole genome shotgun sequence of Chryseobacterium hagamense NBRC 105253.</title>
        <authorList>
            <person name="Hosoyama A."/>
            <person name="Uohara A."/>
            <person name="Ohji S."/>
            <person name="Ichikawa N."/>
        </authorList>
    </citation>
    <scope>NUCLEOTIDE SEQUENCE [LARGE SCALE GENOMIC DNA]</scope>
    <source>
        <strain evidence="3 4">NBRC 105253</strain>
    </source>
</reference>
<dbReference type="Gene3D" id="3.40.50.1110">
    <property type="entry name" value="SGNH hydrolase"/>
    <property type="match status" value="1"/>
</dbReference>
<dbReference type="Pfam" id="PF03629">
    <property type="entry name" value="SASA"/>
    <property type="match status" value="2"/>
</dbReference>
<dbReference type="EMBL" id="BJYJ01000001">
    <property type="protein sequence ID" value="GEN74266.1"/>
    <property type="molecule type" value="Genomic_DNA"/>
</dbReference>
<name>A0A511YGI0_9FLAO</name>
<organism evidence="3 4">
    <name type="scientific">Chryseobacterium hagamense</name>
    <dbReference type="NCBI Taxonomy" id="395935"/>
    <lineage>
        <taxon>Bacteria</taxon>
        <taxon>Pseudomonadati</taxon>
        <taxon>Bacteroidota</taxon>
        <taxon>Flavobacteriia</taxon>
        <taxon>Flavobacteriales</taxon>
        <taxon>Weeksellaceae</taxon>
        <taxon>Chryseobacterium group</taxon>
        <taxon>Chryseobacterium</taxon>
    </lineage>
</organism>
<dbReference type="SUPFAM" id="SSF52266">
    <property type="entry name" value="SGNH hydrolase"/>
    <property type="match status" value="1"/>
</dbReference>
<dbReference type="PANTHER" id="PTHR22901:SF0">
    <property type="entry name" value="SIALATE O-ACETYLESTERASE"/>
    <property type="match status" value="1"/>
</dbReference>
<dbReference type="InterPro" id="IPR036514">
    <property type="entry name" value="SGNH_hydro_sf"/>
</dbReference>
<keyword evidence="4" id="KW-1185">Reference proteome</keyword>
<dbReference type="PANTHER" id="PTHR22901">
    <property type="entry name" value="SIALATE O-ACETYLESTERASE"/>
    <property type="match status" value="1"/>
</dbReference>
<dbReference type="Gene3D" id="2.60.120.260">
    <property type="entry name" value="Galactose-binding domain-like"/>
    <property type="match status" value="1"/>
</dbReference>
<dbReference type="GO" id="GO:0005975">
    <property type="term" value="P:carbohydrate metabolic process"/>
    <property type="evidence" value="ECO:0007669"/>
    <property type="project" value="InterPro"/>
</dbReference>
<dbReference type="RefSeq" id="WP_228458299.1">
    <property type="nucleotide sequence ID" value="NZ_BJYJ01000001.1"/>
</dbReference>
<proteinExistence type="predicted"/>
<dbReference type="GO" id="GO:0004553">
    <property type="term" value="F:hydrolase activity, hydrolyzing O-glycosyl compounds"/>
    <property type="evidence" value="ECO:0007669"/>
    <property type="project" value="InterPro"/>
</dbReference>
<evidence type="ECO:0000256" key="1">
    <source>
        <dbReference type="ARBA" id="ARBA00022801"/>
    </source>
</evidence>
<gene>
    <name evidence="3" type="ORF">CHA01nite_00060</name>
</gene>
<dbReference type="GO" id="GO:0001681">
    <property type="term" value="F:sialate O-acetylesterase activity"/>
    <property type="evidence" value="ECO:0007669"/>
    <property type="project" value="InterPro"/>
</dbReference>
<evidence type="ECO:0000259" key="2">
    <source>
        <dbReference type="Pfam" id="PF03629"/>
    </source>
</evidence>
<comment type="caution">
    <text evidence="3">The sequence shown here is derived from an EMBL/GenBank/DDBJ whole genome shotgun (WGS) entry which is preliminary data.</text>
</comment>
<feature type="domain" description="Sialate O-acetylesterase" evidence="2">
    <location>
        <begin position="119"/>
        <end position="242"/>
    </location>
</feature>
<feature type="domain" description="Sialate O-acetylesterase" evidence="2">
    <location>
        <begin position="413"/>
        <end position="543"/>
    </location>
</feature>
<dbReference type="InterPro" id="IPR013783">
    <property type="entry name" value="Ig-like_fold"/>
</dbReference>
<dbReference type="Gene3D" id="2.60.40.10">
    <property type="entry name" value="Immunoglobulins"/>
    <property type="match status" value="1"/>
</dbReference>
<sequence>MKNPFSKSNNRTYHSMNIHKSKKASFLIVSLFSLSMMEAKVKLPALVSDGMILQRNMPLKIWGSADAGEKVNVKFLNKTYTTNADKSGNWNIMLPQLKAGGPYVMTINEITLKDILIGDVWVASGQSNMELPMRRLTPLYSEEIKKANNKSIRFFTVPQKYNFKMPQTELDGGKWQSADPQTILDFSGVAYFFAKEINTENKVPVGIIHTSLGGSPVQAWMDTNSLKKYPEYLEEAKKWQDDDLIKSTESGEQLASRAWYSELDRNDPGIAQHWEKAEVDDSAWKTMKVPGSWEDQEGSFDGTVWLRKEINVPAGSSAKTAFLNLGRIKDADVTYINGVKVGNVTYEYPPRWYDVPAGVLKDGKNIITVRITNGSGRGQFIADKPYYLEIGGQKIDLTGNWKYKVGAKMSGVAPGQTFIRWKPTGLYNSMINPLTNYKVKGFLWYQGESNTGKPKEYGDLLTTMITDWRNKWNEQNAPFLIVQLANFMESRSQPIESNWAELRDQQRLVSQTVPNAGLAVTIDVGEWNDIHPLNKKAVGDRLALQALKIADKKNIVADGPVYESMKTEGSKVILSFKPGTAQLASVSELKGFAVKGQDGKYQWAKAKTEGNKVVVWSDKVSHPVAVRYDWADNPDGNLRNTAGLPASPFTTEKN</sequence>
<keyword evidence="1" id="KW-0378">Hydrolase</keyword>
<dbReference type="InterPro" id="IPR005181">
    <property type="entry name" value="SASA"/>
</dbReference>
<dbReference type="AlphaFoldDB" id="A0A511YGI0"/>
<evidence type="ECO:0000313" key="3">
    <source>
        <dbReference type="EMBL" id="GEN74266.1"/>
    </source>
</evidence>
<dbReference type="InterPro" id="IPR039329">
    <property type="entry name" value="SIAE"/>
</dbReference>
<dbReference type="SUPFAM" id="SSF49785">
    <property type="entry name" value="Galactose-binding domain-like"/>
    <property type="match status" value="1"/>
</dbReference>
<dbReference type="Proteomes" id="UP000321863">
    <property type="component" value="Unassembled WGS sequence"/>
</dbReference>
<evidence type="ECO:0000313" key="4">
    <source>
        <dbReference type="Proteomes" id="UP000321863"/>
    </source>
</evidence>
<accession>A0A511YGI0</accession>